<gene>
    <name evidence="1" type="ORF">GM672_21045</name>
</gene>
<protein>
    <submittedName>
        <fullName evidence="1">Uncharacterized protein</fullName>
    </submittedName>
</protein>
<name>A0A6I3T1H9_9BURK</name>
<sequence>MRLSPFPATSLQLTRSLSADELPRSEIWMAGKPTGKAVIGAVLETALKWQDFLLLLVTDDILHEDTLRIYLLDSQLHIVDWATIGAMYATGALSQLDLSAEDEISFHFMGDTVWTLTLFPSKRLASSTFPAPRGVRRPWTLFRHFNLTGRPSREKSNATPAG</sequence>
<reference evidence="1 2" key="1">
    <citation type="submission" date="2019-11" db="EMBL/GenBank/DDBJ databases">
        <title>Type strains purchased from KCTC, JCM and DSMZ.</title>
        <authorList>
            <person name="Lu H."/>
        </authorList>
    </citation>
    <scope>NUCLEOTIDE SEQUENCE [LARGE SCALE GENOMIC DNA]</scope>
    <source>
        <strain evidence="1 2">KCTC 52429</strain>
    </source>
</reference>
<dbReference type="OrthoDB" id="7065204at2"/>
<dbReference type="Proteomes" id="UP000430634">
    <property type="component" value="Unassembled WGS sequence"/>
</dbReference>
<evidence type="ECO:0000313" key="2">
    <source>
        <dbReference type="Proteomes" id="UP000430634"/>
    </source>
</evidence>
<organism evidence="1 2">
    <name type="scientific">Pseudoduganella buxea</name>
    <dbReference type="NCBI Taxonomy" id="1949069"/>
    <lineage>
        <taxon>Bacteria</taxon>
        <taxon>Pseudomonadati</taxon>
        <taxon>Pseudomonadota</taxon>
        <taxon>Betaproteobacteria</taxon>
        <taxon>Burkholderiales</taxon>
        <taxon>Oxalobacteraceae</taxon>
        <taxon>Telluria group</taxon>
        <taxon>Pseudoduganella</taxon>
    </lineage>
</organism>
<dbReference type="AlphaFoldDB" id="A0A6I3T1H9"/>
<comment type="caution">
    <text evidence="1">The sequence shown here is derived from an EMBL/GenBank/DDBJ whole genome shotgun (WGS) entry which is preliminary data.</text>
</comment>
<accession>A0A6I3T1H9</accession>
<proteinExistence type="predicted"/>
<dbReference type="RefSeq" id="WP_155472491.1">
    <property type="nucleotide sequence ID" value="NZ_BMKG01000028.1"/>
</dbReference>
<evidence type="ECO:0000313" key="1">
    <source>
        <dbReference type="EMBL" id="MTV55219.1"/>
    </source>
</evidence>
<dbReference type="EMBL" id="WNKZ01000075">
    <property type="protein sequence ID" value="MTV55219.1"/>
    <property type="molecule type" value="Genomic_DNA"/>
</dbReference>